<evidence type="ECO:0008006" key="3">
    <source>
        <dbReference type="Google" id="ProtNLM"/>
    </source>
</evidence>
<gene>
    <name evidence="1" type="ORF">HNP25_003257</name>
</gene>
<dbReference type="EMBL" id="JACHKT010000026">
    <property type="protein sequence ID" value="MBB6004591.1"/>
    <property type="molecule type" value="Genomic_DNA"/>
</dbReference>
<evidence type="ECO:0000313" key="1">
    <source>
        <dbReference type="EMBL" id="MBB6004591.1"/>
    </source>
</evidence>
<reference evidence="1 2" key="1">
    <citation type="submission" date="2020-08" db="EMBL/GenBank/DDBJ databases">
        <title>Functional genomics of gut bacteria from endangered species of beetles.</title>
        <authorList>
            <person name="Carlos-Shanley C."/>
        </authorList>
    </citation>
    <scope>NUCLEOTIDE SEQUENCE [LARGE SCALE GENOMIC DNA]</scope>
    <source>
        <strain evidence="1 2">S00070</strain>
    </source>
</reference>
<protein>
    <recommendedName>
        <fullName evidence="3">Immunity protein 26</fullName>
    </recommendedName>
</protein>
<dbReference type="RefSeq" id="WP_184135689.1">
    <property type="nucleotide sequence ID" value="NZ_JACHKT010000026.1"/>
</dbReference>
<comment type="caution">
    <text evidence="1">The sequence shown here is derived from an EMBL/GenBank/DDBJ whole genome shotgun (WGS) entry which is preliminary data.</text>
</comment>
<evidence type="ECO:0000313" key="2">
    <source>
        <dbReference type="Proteomes" id="UP000524404"/>
    </source>
</evidence>
<dbReference type="AlphaFoldDB" id="A0A841EYM5"/>
<sequence>MKKLVDSHYGMLWEVPMAQDLGFAYVQTICLAEFGHIGTIVKVLNYRSDKPRKEKVTTFFEQFDFLSTPILGINPPPQRGDHKWRKLDYFPLSQEDLSCPEFTSPLNYKDYTKPEDCQWYVFSDTSVGSQFEDMIFNYDDVKHLSMIIFTNLRYMRHRITLEWMKYLGLDYEKYQMEEERQYIYIEDQKYFVKCGVDYSKVDKSIRGRALRR</sequence>
<dbReference type="Proteomes" id="UP000524404">
    <property type="component" value="Unassembled WGS sequence"/>
</dbReference>
<keyword evidence="2" id="KW-1185">Reference proteome</keyword>
<organism evidence="1 2">
    <name type="scientific">Arcicella rosea</name>
    <dbReference type="NCBI Taxonomy" id="502909"/>
    <lineage>
        <taxon>Bacteria</taxon>
        <taxon>Pseudomonadati</taxon>
        <taxon>Bacteroidota</taxon>
        <taxon>Cytophagia</taxon>
        <taxon>Cytophagales</taxon>
        <taxon>Flectobacillaceae</taxon>
        <taxon>Arcicella</taxon>
    </lineage>
</organism>
<name>A0A841EYM5_9BACT</name>
<proteinExistence type="predicted"/>
<accession>A0A841EYM5</accession>